<evidence type="ECO:0000313" key="1">
    <source>
        <dbReference type="EMBL" id="SEU01026.1"/>
    </source>
</evidence>
<protein>
    <submittedName>
        <fullName evidence="1">Uncharacterized protein</fullName>
    </submittedName>
</protein>
<keyword evidence="2" id="KW-1185">Reference proteome</keyword>
<reference evidence="2" key="1">
    <citation type="submission" date="2016-10" db="EMBL/GenBank/DDBJ databases">
        <authorList>
            <person name="Varghese N."/>
            <person name="Submissions S."/>
        </authorList>
    </citation>
    <scope>NUCLEOTIDE SEQUENCE [LARGE SCALE GENOMIC DNA]</scope>
    <source>
        <strain evidence="2">CDM_6</strain>
    </source>
</reference>
<gene>
    <name evidence="1" type="ORF">SAMN04488694_12627</name>
</gene>
<dbReference type="Proteomes" id="UP000199320">
    <property type="component" value="Unassembled WGS sequence"/>
</dbReference>
<name>A0A1I0IUR2_9EURY</name>
<evidence type="ECO:0000313" key="2">
    <source>
        <dbReference type="Proteomes" id="UP000199320"/>
    </source>
</evidence>
<dbReference type="AlphaFoldDB" id="A0A1I0IUR2"/>
<accession>A0A1I0IUR2</accession>
<sequence length="76" mass="8674">MYIREADGVQIPKEELFQVYSRWTDLQDIDGTNASWFGRKLANVVEYGDDRIRDGDNLVTVYTGIDLTSDGSKLLE</sequence>
<dbReference type="EMBL" id="FOIC01000026">
    <property type="protein sequence ID" value="SEU01026.1"/>
    <property type="molecule type" value="Genomic_DNA"/>
</dbReference>
<organism evidence="1 2">
    <name type="scientific">Natrinema hispanicum</name>
    <dbReference type="NCBI Taxonomy" id="392421"/>
    <lineage>
        <taxon>Archaea</taxon>
        <taxon>Methanobacteriati</taxon>
        <taxon>Methanobacteriota</taxon>
        <taxon>Stenosarchaea group</taxon>
        <taxon>Halobacteria</taxon>
        <taxon>Halobacteriales</taxon>
        <taxon>Natrialbaceae</taxon>
        <taxon>Natrinema</taxon>
    </lineage>
</organism>
<proteinExistence type="predicted"/>